<dbReference type="EMBL" id="DSGT01000005">
    <property type="protein sequence ID" value="HEW52887.1"/>
    <property type="molecule type" value="Genomic_DNA"/>
</dbReference>
<feature type="domain" description="ABC transporter" evidence="5">
    <location>
        <begin position="9"/>
        <end position="240"/>
    </location>
</feature>
<dbReference type="SUPFAM" id="SSF52540">
    <property type="entry name" value="P-loop containing nucleoside triphosphate hydrolases"/>
    <property type="match status" value="1"/>
</dbReference>
<keyword evidence="2" id="KW-0813">Transport</keyword>
<sequence>MGLQLTSIVDVRKLTKVYPPRVTALRGITFELPGRGLYVVAGPNGAGKTTLLRILYTALLPTSGAAYVLGYDVVKEATKLRKYIAVVPQDAVPEPYLTPREFVELYLIARGFSHSDAVKEARRALEIMGLEHVRDRICLELSGGEKKRVLVAATLATNAEIMFLDEPTAGLDPLGRASVHEALRNLVKARHTVVMTTHLLNEAEDTADLVVMINSGTLVALGRPDEVKSRILRYSHRIVIHSPKDKLVEELKAIGVELHSEGSSVTVYADKDPMSKVITLLARYGVEFSVHRVGLDDAFRELVKRGVKLESH</sequence>
<evidence type="ECO:0000313" key="6">
    <source>
        <dbReference type="EMBL" id="HEW52887.1"/>
    </source>
</evidence>
<keyword evidence="3" id="KW-0547">Nucleotide-binding</keyword>
<dbReference type="PANTHER" id="PTHR42711">
    <property type="entry name" value="ABC TRANSPORTER ATP-BINDING PROTEIN"/>
    <property type="match status" value="1"/>
</dbReference>
<dbReference type="InterPro" id="IPR003439">
    <property type="entry name" value="ABC_transporter-like_ATP-bd"/>
</dbReference>
<keyword evidence="4 6" id="KW-0067">ATP-binding</keyword>
<dbReference type="InterPro" id="IPR003593">
    <property type="entry name" value="AAA+_ATPase"/>
</dbReference>
<reference evidence="6" key="1">
    <citation type="journal article" date="2020" name="mSystems">
        <title>Genome- and Community-Level Interaction Insights into Carbon Utilization and Element Cycling Functions of Hydrothermarchaeota in Hydrothermal Sediment.</title>
        <authorList>
            <person name="Zhou Z."/>
            <person name="Liu Y."/>
            <person name="Xu W."/>
            <person name="Pan J."/>
            <person name="Luo Z.H."/>
            <person name="Li M."/>
        </authorList>
    </citation>
    <scope>NUCLEOTIDE SEQUENCE [LARGE SCALE GENOMIC DNA]</scope>
    <source>
        <strain evidence="6">SpSt-16</strain>
    </source>
</reference>
<protein>
    <submittedName>
        <fullName evidence="6">ABC transporter ATP-binding protein</fullName>
    </submittedName>
</protein>
<dbReference type="SMART" id="SM00382">
    <property type="entry name" value="AAA"/>
    <property type="match status" value="1"/>
</dbReference>
<dbReference type="PANTHER" id="PTHR42711:SF5">
    <property type="entry name" value="ABC TRANSPORTER ATP-BINDING PROTEIN NATA"/>
    <property type="match status" value="1"/>
</dbReference>
<dbReference type="AlphaFoldDB" id="A0A7C2VLX8"/>
<name>A0A7C2VLX8_9CREN</name>
<organism evidence="6">
    <name type="scientific">Ignisphaera aggregans</name>
    <dbReference type="NCBI Taxonomy" id="334771"/>
    <lineage>
        <taxon>Archaea</taxon>
        <taxon>Thermoproteota</taxon>
        <taxon>Thermoprotei</taxon>
        <taxon>Desulfurococcales</taxon>
        <taxon>Desulfurococcaceae</taxon>
        <taxon>Ignisphaera</taxon>
    </lineage>
</organism>
<evidence type="ECO:0000256" key="1">
    <source>
        <dbReference type="ARBA" id="ARBA00005417"/>
    </source>
</evidence>
<dbReference type="PROSITE" id="PS50893">
    <property type="entry name" value="ABC_TRANSPORTER_2"/>
    <property type="match status" value="1"/>
</dbReference>
<evidence type="ECO:0000256" key="3">
    <source>
        <dbReference type="ARBA" id="ARBA00022741"/>
    </source>
</evidence>
<dbReference type="InterPro" id="IPR027417">
    <property type="entry name" value="P-loop_NTPase"/>
</dbReference>
<evidence type="ECO:0000259" key="5">
    <source>
        <dbReference type="PROSITE" id="PS50893"/>
    </source>
</evidence>
<evidence type="ECO:0000256" key="4">
    <source>
        <dbReference type="ARBA" id="ARBA00022840"/>
    </source>
</evidence>
<dbReference type="Gene3D" id="3.40.50.300">
    <property type="entry name" value="P-loop containing nucleotide triphosphate hydrolases"/>
    <property type="match status" value="1"/>
</dbReference>
<dbReference type="InterPro" id="IPR050763">
    <property type="entry name" value="ABC_transporter_ATP-binding"/>
</dbReference>
<dbReference type="GO" id="GO:0016887">
    <property type="term" value="F:ATP hydrolysis activity"/>
    <property type="evidence" value="ECO:0007669"/>
    <property type="project" value="InterPro"/>
</dbReference>
<accession>A0A7C2VLX8</accession>
<dbReference type="Pfam" id="PF00005">
    <property type="entry name" value="ABC_tran"/>
    <property type="match status" value="1"/>
</dbReference>
<gene>
    <name evidence="6" type="ORF">ENO77_01765</name>
</gene>
<comment type="similarity">
    <text evidence="1">Belongs to the ABC transporter superfamily.</text>
</comment>
<dbReference type="PROSITE" id="PS00211">
    <property type="entry name" value="ABC_TRANSPORTER_1"/>
    <property type="match status" value="1"/>
</dbReference>
<proteinExistence type="inferred from homology"/>
<evidence type="ECO:0000256" key="2">
    <source>
        <dbReference type="ARBA" id="ARBA00022448"/>
    </source>
</evidence>
<dbReference type="InterPro" id="IPR017871">
    <property type="entry name" value="ABC_transporter-like_CS"/>
</dbReference>
<comment type="caution">
    <text evidence="6">The sequence shown here is derived from an EMBL/GenBank/DDBJ whole genome shotgun (WGS) entry which is preliminary data.</text>
</comment>
<dbReference type="GO" id="GO:0005524">
    <property type="term" value="F:ATP binding"/>
    <property type="evidence" value="ECO:0007669"/>
    <property type="project" value="UniProtKB-KW"/>
</dbReference>